<dbReference type="Gene3D" id="3.90.1200.10">
    <property type="match status" value="1"/>
</dbReference>
<dbReference type="EMBL" id="AQQY01000007">
    <property type="protein sequence ID" value="KCV81556.1"/>
    <property type="molecule type" value="Genomic_DNA"/>
</dbReference>
<dbReference type="GO" id="GO:0016301">
    <property type="term" value="F:kinase activity"/>
    <property type="evidence" value="ECO:0007669"/>
    <property type="project" value="UniProtKB-UniRule"/>
</dbReference>
<dbReference type="AlphaFoldDB" id="A0A058ZL77"/>
<dbReference type="PATRIC" id="fig|1461693.3.peg.2353"/>
<dbReference type="InterPro" id="IPR016477">
    <property type="entry name" value="Fructo-/Ketosamine-3-kinase"/>
</dbReference>
<sequence length="268" mass="29388">MAEGLLDKVERLMGQPVTGFTPLHGGDLSEVYKVDLTDGRTVAIKLGAYVDAEARMLRAIAQSGAPCPTVLATQGDVLIMTLEQEVPADPSGWASLGRALRQLHDTMGTHYGWEQDYAFGPAIIPNAPRHSWPDFWGEQRLLALAPDLPGDVVKRLETLNKRLPDLLPAHPTPSLLHGDLWTGNVLFTLQGGKLIDPACYYGDAEVDLAMLHLFGAPGPQFIDSYGALPEGWQMRRALYQLWPALVHLRLFGAGYRDMVEKRLKAVGS</sequence>
<proteinExistence type="inferred from homology"/>
<dbReference type="PIRSF" id="PIRSF006221">
    <property type="entry name" value="Ketosamine-3-kinase"/>
    <property type="match status" value="1"/>
</dbReference>
<keyword evidence="2 3" id="KW-0808">Transferase</keyword>
<comment type="caution">
    <text evidence="3">The sequence shown here is derived from an EMBL/GenBank/DDBJ whole genome shotgun (WGS) entry which is preliminary data.</text>
</comment>
<name>A0A058ZL77_9RHOB</name>
<dbReference type="eggNOG" id="COG3001">
    <property type="taxonomic scope" value="Bacteria"/>
</dbReference>
<dbReference type="RefSeq" id="WP_081806509.1">
    <property type="nucleotide sequence ID" value="NZ_AQQY01000007.1"/>
</dbReference>
<organism evidence="3 4">
    <name type="scientific">Actibacterium atlanticum</name>
    <dbReference type="NCBI Taxonomy" id="1461693"/>
    <lineage>
        <taxon>Bacteria</taxon>
        <taxon>Pseudomonadati</taxon>
        <taxon>Pseudomonadota</taxon>
        <taxon>Alphaproteobacteria</taxon>
        <taxon>Rhodobacterales</taxon>
        <taxon>Roseobacteraceae</taxon>
        <taxon>Actibacterium</taxon>
    </lineage>
</organism>
<dbReference type="Gene3D" id="3.30.200.20">
    <property type="entry name" value="Phosphorylase Kinase, domain 1"/>
    <property type="match status" value="1"/>
</dbReference>
<keyword evidence="2" id="KW-0418">Kinase</keyword>
<dbReference type="InterPro" id="IPR011009">
    <property type="entry name" value="Kinase-like_dom_sf"/>
</dbReference>
<dbReference type="STRING" id="1461693.ATO10_11607"/>
<comment type="similarity">
    <text evidence="1 2">Belongs to the fructosamine kinase family.</text>
</comment>
<dbReference type="SUPFAM" id="SSF56112">
    <property type="entry name" value="Protein kinase-like (PK-like)"/>
    <property type="match status" value="1"/>
</dbReference>
<evidence type="ECO:0000256" key="1">
    <source>
        <dbReference type="ARBA" id="ARBA00009460"/>
    </source>
</evidence>
<gene>
    <name evidence="3" type="ORF">ATO10_11607</name>
</gene>
<dbReference type="Proteomes" id="UP000024836">
    <property type="component" value="Unassembled WGS sequence"/>
</dbReference>
<dbReference type="PANTHER" id="PTHR12149">
    <property type="entry name" value="FRUCTOSAMINE 3 KINASE-RELATED PROTEIN"/>
    <property type="match status" value="1"/>
</dbReference>
<accession>A0A058ZL77</accession>
<evidence type="ECO:0000313" key="4">
    <source>
        <dbReference type="Proteomes" id="UP000024836"/>
    </source>
</evidence>
<evidence type="ECO:0000313" key="3">
    <source>
        <dbReference type="EMBL" id="KCV81556.1"/>
    </source>
</evidence>
<evidence type="ECO:0000256" key="2">
    <source>
        <dbReference type="PIRNR" id="PIRNR006221"/>
    </source>
</evidence>
<keyword evidence="4" id="KW-1185">Reference proteome</keyword>
<dbReference type="Pfam" id="PF03881">
    <property type="entry name" value="Fructosamin_kin"/>
    <property type="match status" value="1"/>
</dbReference>
<dbReference type="PANTHER" id="PTHR12149:SF8">
    <property type="entry name" value="PROTEIN-RIBULOSAMINE 3-KINASE"/>
    <property type="match status" value="1"/>
</dbReference>
<protein>
    <submittedName>
        <fullName evidence="3">Aminoglycoside phosphotransferase</fullName>
    </submittedName>
</protein>
<reference evidence="3 4" key="1">
    <citation type="submission" date="2013-04" db="EMBL/GenBank/DDBJ databases">
        <title>Shimia sp. 22II-S11-Z10 Genome Sequencing.</title>
        <authorList>
            <person name="Lai Q."/>
            <person name="Li G."/>
            <person name="Shao Z."/>
        </authorList>
    </citation>
    <scope>NUCLEOTIDE SEQUENCE [LARGE SCALE GENOMIC DNA]</scope>
    <source>
        <strain evidence="4">22II-S11-Z10</strain>
    </source>
</reference>
<dbReference type="OrthoDB" id="5291879at2"/>